<dbReference type="Proteomes" id="UP000697998">
    <property type="component" value="Unassembled WGS sequence"/>
</dbReference>
<organism evidence="2 3">
    <name type="scientific">Candidatus Accumulibacter proximus</name>
    <dbReference type="NCBI Taxonomy" id="2954385"/>
    <lineage>
        <taxon>Bacteria</taxon>
        <taxon>Pseudomonadati</taxon>
        <taxon>Pseudomonadota</taxon>
        <taxon>Betaproteobacteria</taxon>
        <taxon>Candidatus Accumulibacter</taxon>
    </lineage>
</organism>
<accession>A0A935PY02</accession>
<dbReference type="Pfam" id="PF07514">
    <property type="entry name" value="TraI_2"/>
    <property type="match status" value="1"/>
</dbReference>
<protein>
    <submittedName>
        <fullName evidence="2">TraI domain-containing protein</fullName>
    </submittedName>
</protein>
<dbReference type="EMBL" id="JADJMH010000011">
    <property type="protein sequence ID" value="MBK7675438.1"/>
    <property type="molecule type" value="Genomic_DNA"/>
</dbReference>
<sequence length="219" mass="24995">MGKPVTDLVVTSRDGAKVWNPFVEDLYSWASRHGVDRYFLHWRENRAKKHTAISSLIAERIISPKGLAWIAEGDTELVLWMMETINGHPSAENLIHDLVIRSDQVSVERDLRNLGVAFTGYEIGLPVERFLVDIMRRLVRDGTWGINEPGSRLWLIDGHLYLIWPAAGEEMAAIINQEKIPGLPRTPNSILDMLVDRKLANVREDRTDGNRYWVIAPMC</sequence>
<proteinExistence type="predicted"/>
<feature type="domain" description="Uncharacterised" evidence="1">
    <location>
        <begin position="1"/>
        <end position="202"/>
    </location>
</feature>
<evidence type="ECO:0000313" key="3">
    <source>
        <dbReference type="Proteomes" id="UP000697998"/>
    </source>
</evidence>
<dbReference type="AlphaFoldDB" id="A0A935PY02"/>
<gene>
    <name evidence="2" type="ORF">IPJ27_12160</name>
</gene>
<reference evidence="2 3" key="1">
    <citation type="submission" date="2020-10" db="EMBL/GenBank/DDBJ databases">
        <title>Connecting structure to function with the recovery of over 1000 high-quality activated sludge metagenome-assembled genomes encoding full-length rRNA genes using long-read sequencing.</title>
        <authorList>
            <person name="Singleton C.M."/>
            <person name="Petriglieri F."/>
            <person name="Kristensen J.M."/>
            <person name="Kirkegaard R.H."/>
            <person name="Michaelsen T.Y."/>
            <person name="Andersen M.H."/>
            <person name="Karst S.M."/>
            <person name="Dueholm M.S."/>
            <person name="Nielsen P.H."/>
            <person name="Albertsen M."/>
        </authorList>
    </citation>
    <scope>NUCLEOTIDE SEQUENCE [LARGE SCALE GENOMIC DNA]</scope>
    <source>
        <strain evidence="2">EsbW_18-Q3-R4-48_BATAC.285</strain>
    </source>
</reference>
<evidence type="ECO:0000313" key="2">
    <source>
        <dbReference type="EMBL" id="MBK7675438.1"/>
    </source>
</evidence>
<name>A0A935PY02_9PROT</name>
<evidence type="ECO:0000259" key="1">
    <source>
        <dbReference type="Pfam" id="PF07514"/>
    </source>
</evidence>
<dbReference type="Gene3D" id="1.10.3210.40">
    <property type="match status" value="1"/>
</dbReference>
<comment type="caution">
    <text evidence="2">The sequence shown here is derived from an EMBL/GenBank/DDBJ whole genome shotgun (WGS) entry which is preliminary data.</text>
</comment>
<dbReference type="InterPro" id="IPR011119">
    <property type="entry name" value="Unchr_helicase_relaxase_TraI"/>
</dbReference>
<dbReference type="NCBIfam" id="NF041494">
    <property type="entry name" value="MobH"/>
    <property type="match status" value="1"/>
</dbReference>